<dbReference type="PANTHER" id="PTHR31627">
    <property type="entry name" value="SERPENTINE RECEPTOR CLASS GAMMA-RELATED"/>
    <property type="match status" value="1"/>
</dbReference>
<feature type="transmembrane region" description="Helical" evidence="6">
    <location>
        <begin position="63"/>
        <end position="81"/>
    </location>
</feature>
<keyword evidence="8" id="KW-1185">Reference proteome</keyword>
<dbReference type="PRINTS" id="PR00698">
    <property type="entry name" value="TMPROTEINSRG"/>
</dbReference>
<dbReference type="AlphaFoldDB" id="Q94168"/>
<comment type="subcellular location">
    <subcellularLocation>
        <location evidence="1">Membrane</location>
        <topology evidence="1">Multi-pass membrane protein</topology>
    </subcellularLocation>
</comment>
<feature type="transmembrane region" description="Helical" evidence="6">
    <location>
        <begin position="118"/>
        <end position="137"/>
    </location>
</feature>
<dbReference type="Gene3D" id="1.20.1070.10">
    <property type="entry name" value="Rhodopsin 7-helix transmembrane proteins"/>
    <property type="match status" value="1"/>
</dbReference>
<dbReference type="UCSC" id="C10G8.1">
    <property type="organism name" value="c. elegans"/>
</dbReference>
<evidence type="ECO:0000256" key="6">
    <source>
        <dbReference type="RuleBase" id="RU280813"/>
    </source>
</evidence>
<dbReference type="HOGENOM" id="CLU_061253_0_0_1"/>
<dbReference type="OrthoDB" id="5832848at2759"/>
<dbReference type="GO" id="GO:0004888">
    <property type="term" value="F:transmembrane signaling receptor activity"/>
    <property type="evidence" value="ECO:0007669"/>
    <property type="project" value="InterPro"/>
</dbReference>
<evidence type="ECO:0000313" key="8">
    <source>
        <dbReference type="Proteomes" id="UP000001940"/>
    </source>
</evidence>
<accession>Q94168</accession>
<dbReference type="eggNOG" id="ENOG502TGQI">
    <property type="taxonomic scope" value="Eukaryota"/>
</dbReference>
<dbReference type="PIR" id="A89047">
    <property type="entry name" value="A89047"/>
</dbReference>
<feature type="transmembrane region" description="Helical" evidence="6">
    <location>
        <begin position="157"/>
        <end position="180"/>
    </location>
</feature>
<dbReference type="AGR" id="WB:WBGene00005183"/>
<protein>
    <recommendedName>
        <fullName evidence="6">Serpentine receptor class gamma</fullName>
    </recommendedName>
</protein>
<dbReference type="InParanoid" id="Q94168"/>
<feature type="transmembrane region" description="Helical" evidence="6">
    <location>
        <begin position="200"/>
        <end position="220"/>
    </location>
</feature>
<evidence type="ECO:0000313" key="7">
    <source>
        <dbReference type="EMBL" id="CCD64156.1"/>
    </source>
</evidence>
<name>Q94168_CAEEL</name>
<feature type="transmembrane region" description="Helical" evidence="6">
    <location>
        <begin position="283"/>
        <end position="299"/>
    </location>
</feature>
<dbReference type="KEGG" id="cel:CELE_C10G8.1"/>
<dbReference type="Proteomes" id="UP000001940">
    <property type="component" value="Chromosome V"/>
</dbReference>
<evidence type="ECO:0000256" key="5">
    <source>
        <dbReference type="ARBA" id="ARBA00023136"/>
    </source>
</evidence>
<dbReference type="EMBL" id="BX284605">
    <property type="protein sequence ID" value="CCD64156.1"/>
    <property type="molecule type" value="Genomic_DNA"/>
</dbReference>
<evidence type="ECO:0000256" key="3">
    <source>
        <dbReference type="ARBA" id="ARBA00022692"/>
    </source>
</evidence>
<dbReference type="PaxDb" id="6239-C10G8.1"/>
<keyword evidence="7" id="KW-0675">Receptor</keyword>
<proteinExistence type="inferred from homology"/>
<reference evidence="7 8" key="1">
    <citation type="journal article" date="1998" name="Science">
        <title>Genome sequence of the nematode C. elegans: a platform for investigating biology.</title>
        <authorList>
            <consortium name="The C. elegans sequencing consortium"/>
            <person name="Sulson J.E."/>
            <person name="Waterston R."/>
        </authorList>
    </citation>
    <scope>NUCLEOTIDE SEQUENCE [LARGE SCALE GENOMIC DNA]</scope>
    <source>
        <strain evidence="7 8">Bristol N2</strain>
    </source>
</reference>
<feature type="transmembrane region" description="Helical" evidence="6">
    <location>
        <begin position="241"/>
        <end position="263"/>
    </location>
</feature>
<evidence type="ECO:0000256" key="4">
    <source>
        <dbReference type="ARBA" id="ARBA00022989"/>
    </source>
</evidence>
<dbReference type="RefSeq" id="NP_504422.1">
    <property type="nucleotide sequence ID" value="NM_072021.1"/>
</dbReference>
<dbReference type="WormBase" id="C10G8.1">
    <property type="protein sequence ID" value="CE08072"/>
    <property type="gene ID" value="WBGene00005183"/>
    <property type="gene designation" value="srg-26"/>
</dbReference>
<dbReference type="Pfam" id="PF02118">
    <property type="entry name" value="Srg"/>
    <property type="match status" value="1"/>
</dbReference>
<dbReference type="CTD" id="182500"/>
<organism evidence="7 8">
    <name type="scientific">Caenorhabditis elegans</name>
    <dbReference type="NCBI Taxonomy" id="6239"/>
    <lineage>
        <taxon>Eukaryota</taxon>
        <taxon>Metazoa</taxon>
        <taxon>Ecdysozoa</taxon>
        <taxon>Nematoda</taxon>
        <taxon>Chromadorea</taxon>
        <taxon>Rhabditida</taxon>
        <taxon>Rhabditina</taxon>
        <taxon>Rhabditomorpha</taxon>
        <taxon>Rhabditoidea</taxon>
        <taxon>Rhabditidae</taxon>
        <taxon>Peloderinae</taxon>
        <taxon>Caenorhabditis</taxon>
    </lineage>
</organism>
<dbReference type="PhylomeDB" id="Q94168"/>
<gene>
    <name evidence="7 9" type="primary">srg-26</name>
    <name evidence="9" type="ORF">C10G8.1</name>
    <name evidence="7" type="ORF">CELE_C10G8.1</name>
</gene>
<evidence type="ECO:0000313" key="9">
    <source>
        <dbReference type="WormBase" id="C10G8.1"/>
    </source>
</evidence>
<sequence length="337" mass="38266">MANALGIEEIMRGNLSCDSGELNIVQYFKIGVQLSYVLPFGMLYLPFLIAISKRKKERKLYEDSFFTLYLADGVITLYFLVGDTIVFRFTSYVRPVCEFFIPFLKEPSFVLTPFYTSYMYAQLAKMLSTLAMSVNRYTSINYPFKHKQIWAMYCKKVIIATFIIPLLGVWPVAVGHTSYLPFYGNTFIAYEHRIPWARTSYGRLAIALPTLFFTIYSSVLTSAKLRKLGKHMRKVEYSMNIATIFNTLGFILVVILNFCYVGISAQALTTKLGNTLAMGGTQLSNDFYMMGGPVVLLILDKRMRSSIWCFKKKPKNAKTSTIVSTHQTEPHGGTLAS</sequence>
<evidence type="ECO:0000256" key="1">
    <source>
        <dbReference type="ARBA" id="ARBA00004141"/>
    </source>
</evidence>
<dbReference type="PANTHER" id="PTHR31627:SF36">
    <property type="entry name" value="SERPENTINE RECEPTOR CLASS GAMMA"/>
    <property type="match status" value="1"/>
</dbReference>
<keyword evidence="5 6" id="KW-0472">Membrane</keyword>
<dbReference type="GO" id="GO:0016020">
    <property type="term" value="C:membrane"/>
    <property type="evidence" value="ECO:0007669"/>
    <property type="project" value="UniProtKB-SubCell"/>
</dbReference>
<keyword evidence="4 6" id="KW-1133">Transmembrane helix</keyword>
<dbReference type="GeneID" id="182500"/>
<keyword evidence="3 6" id="KW-0812">Transmembrane</keyword>
<dbReference type="GO" id="GO:0007606">
    <property type="term" value="P:sensory perception of chemical stimulus"/>
    <property type="evidence" value="ECO:0007669"/>
    <property type="project" value="UniProtKB-UniRule"/>
</dbReference>
<feature type="transmembrane region" description="Helical" evidence="6">
    <location>
        <begin position="30"/>
        <end position="51"/>
    </location>
</feature>
<dbReference type="InterPro" id="IPR051119">
    <property type="entry name" value="Nematode_SR-like"/>
</dbReference>
<comment type="similarity">
    <text evidence="2 6">Belongs to the nematode receptor-like protein srg family.</text>
</comment>
<evidence type="ECO:0000256" key="2">
    <source>
        <dbReference type="ARBA" id="ARBA00005692"/>
    </source>
</evidence>
<dbReference type="SUPFAM" id="SSF81321">
    <property type="entry name" value="Family A G protein-coupled receptor-like"/>
    <property type="match status" value="1"/>
</dbReference>
<dbReference type="InterPro" id="IPR000609">
    <property type="entry name" value="7TM_GPCR_serpentine_rcpt_Srg"/>
</dbReference>